<proteinExistence type="predicted"/>
<reference evidence="2 3" key="1">
    <citation type="submission" date="2018-11" db="EMBL/GenBank/DDBJ databases">
        <authorList>
            <consortium name="Pathogen Informatics"/>
        </authorList>
    </citation>
    <scope>NUCLEOTIDE SEQUENCE [LARGE SCALE GENOMIC DNA]</scope>
</reference>
<accession>A0A3P8GEU4</accession>
<dbReference type="Proteomes" id="UP000050761">
    <property type="component" value="Unassembled WGS sequence"/>
</dbReference>
<organism evidence="3 4">
    <name type="scientific">Heligmosomoides polygyrus</name>
    <name type="common">Parasitic roundworm</name>
    <dbReference type="NCBI Taxonomy" id="6339"/>
    <lineage>
        <taxon>Eukaryota</taxon>
        <taxon>Metazoa</taxon>
        <taxon>Ecdysozoa</taxon>
        <taxon>Nematoda</taxon>
        <taxon>Chromadorea</taxon>
        <taxon>Rhabditida</taxon>
        <taxon>Rhabditina</taxon>
        <taxon>Rhabditomorpha</taxon>
        <taxon>Strongyloidea</taxon>
        <taxon>Heligmosomidae</taxon>
        <taxon>Heligmosomoides</taxon>
    </lineage>
</organism>
<evidence type="ECO:0000313" key="2">
    <source>
        <dbReference type="EMBL" id="VDP32873.1"/>
    </source>
</evidence>
<gene>
    <name evidence="2" type="ORF">HPBE_LOCUS22489</name>
</gene>
<evidence type="ECO:0000256" key="1">
    <source>
        <dbReference type="SAM" id="Coils"/>
    </source>
</evidence>
<dbReference type="WBParaSite" id="HPBE_0002249001-mRNA-1">
    <property type="protein sequence ID" value="HPBE_0002249001-mRNA-1"/>
    <property type="gene ID" value="HPBE_0002249001"/>
</dbReference>
<dbReference type="AlphaFoldDB" id="A0A183GIM1"/>
<reference evidence="4" key="2">
    <citation type="submission" date="2019-09" db="UniProtKB">
        <authorList>
            <consortium name="WormBaseParasite"/>
        </authorList>
    </citation>
    <scope>IDENTIFICATION</scope>
</reference>
<sequence>MVRFQLIQIDALLEEERAAKKEAKFHSKLMRRLEDEVLANLRLAIETLQLEVRDEIQEVKHRLESMESAYKKHTNYILENLNNKNERILHNIEELHDSTR</sequence>
<keyword evidence="3" id="KW-1185">Reference proteome</keyword>
<protein>
    <submittedName>
        <fullName evidence="4">HAP1 N-terminal domain-containing protein</fullName>
    </submittedName>
</protein>
<evidence type="ECO:0000313" key="3">
    <source>
        <dbReference type="Proteomes" id="UP000050761"/>
    </source>
</evidence>
<keyword evidence="1" id="KW-0175">Coiled coil</keyword>
<evidence type="ECO:0000313" key="4">
    <source>
        <dbReference type="WBParaSite" id="HPBE_0002249001-mRNA-1"/>
    </source>
</evidence>
<feature type="coiled-coil region" evidence="1">
    <location>
        <begin position="16"/>
        <end position="98"/>
    </location>
</feature>
<dbReference type="EMBL" id="UZAH01034032">
    <property type="protein sequence ID" value="VDP32873.1"/>
    <property type="molecule type" value="Genomic_DNA"/>
</dbReference>
<accession>A0A183GIM1</accession>
<name>A0A183GIM1_HELPZ</name>